<proteinExistence type="predicted"/>
<protein>
    <submittedName>
        <fullName evidence="1">Uncharacterized protein</fullName>
    </submittedName>
</protein>
<dbReference type="Proteomes" id="UP000234433">
    <property type="component" value="Unassembled WGS sequence"/>
</dbReference>
<evidence type="ECO:0000313" key="1">
    <source>
        <dbReference type="EMBL" id="SMY04089.1"/>
    </source>
</evidence>
<reference evidence="1 2" key="1">
    <citation type="submission" date="2017-03" db="EMBL/GenBank/DDBJ databases">
        <authorList>
            <person name="Afonso C.L."/>
            <person name="Miller P.J."/>
            <person name="Scott M.A."/>
            <person name="Spackman E."/>
            <person name="Goraichik I."/>
            <person name="Dimitrov K.M."/>
            <person name="Suarez D.L."/>
            <person name="Swayne D.E."/>
        </authorList>
    </citation>
    <scope>NUCLEOTIDE SEQUENCE [LARGE SCALE GENOMIC DNA]</scope>
    <source>
        <strain evidence="1 2">CNRZ 918</strain>
    </source>
</reference>
<dbReference type="AlphaFoldDB" id="A0A2H1KWR7"/>
<organism evidence="1 2">
    <name type="scientific">Brevibacterium antiquum CNRZ 918</name>
    <dbReference type="NCBI Taxonomy" id="1255637"/>
    <lineage>
        <taxon>Bacteria</taxon>
        <taxon>Bacillati</taxon>
        <taxon>Actinomycetota</taxon>
        <taxon>Actinomycetes</taxon>
        <taxon>Micrococcales</taxon>
        <taxon>Brevibacteriaceae</taxon>
        <taxon>Brevibacterium</taxon>
    </lineage>
</organism>
<sequence>MNCDLHLGFHPGCKQCANDRFETLEWLLSLGEVWADMTVRRAGFPSLSAAHRAAYRAGRADLVARLKTNREGVALGV</sequence>
<accession>A0A2H1KWR7</accession>
<evidence type="ECO:0000313" key="2">
    <source>
        <dbReference type="Proteomes" id="UP000234433"/>
    </source>
</evidence>
<name>A0A2H1KWR7_9MICO</name>
<gene>
    <name evidence="1" type="ORF">BANT918_02972</name>
</gene>
<dbReference type="EMBL" id="FXZD01000013">
    <property type="protein sequence ID" value="SMY04089.1"/>
    <property type="molecule type" value="Genomic_DNA"/>
</dbReference>
<dbReference type="RefSeq" id="WP_101620977.1">
    <property type="nucleotide sequence ID" value="NZ_FXZD01000013.1"/>
</dbReference>